<feature type="transmembrane region" description="Helical" evidence="7">
    <location>
        <begin position="285"/>
        <end position="309"/>
    </location>
</feature>
<feature type="transmembrane region" description="Helical" evidence="7">
    <location>
        <begin position="130"/>
        <end position="149"/>
    </location>
</feature>
<keyword evidence="3" id="KW-1003">Cell membrane</keyword>
<evidence type="ECO:0000256" key="5">
    <source>
        <dbReference type="ARBA" id="ARBA00022989"/>
    </source>
</evidence>
<keyword evidence="6 7" id="KW-0472">Membrane</keyword>
<organism evidence="9 10">
    <name type="scientific">Microbacterium murale</name>
    <dbReference type="NCBI Taxonomy" id="1081040"/>
    <lineage>
        <taxon>Bacteria</taxon>
        <taxon>Bacillati</taxon>
        <taxon>Actinomycetota</taxon>
        <taxon>Actinomycetes</taxon>
        <taxon>Micrococcales</taxon>
        <taxon>Microbacteriaceae</taxon>
        <taxon>Microbacterium</taxon>
    </lineage>
</organism>
<comment type="subcellular location">
    <subcellularLocation>
        <location evidence="1 7">Cell membrane</location>
        <topology evidence="1 7">Multi-pass membrane protein</topology>
    </subcellularLocation>
</comment>
<dbReference type="PANTHER" id="PTHR43005:SF1">
    <property type="entry name" value="SPERMIDINE_PUTRESCINE TRANSPORT SYSTEM PERMEASE PROTEIN"/>
    <property type="match status" value="1"/>
</dbReference>
<evidence type="ECO:0000313" key="9">
    <source>
        <dbReference type="EMBL" id="GGD62052.1"/>
    </source>
</evidence>
<sequence>MVVTVDASALSTSVPSDSQNTVRAPRKRVVRWWLYLALLPLAVLIGYFAYYPAVSAIFWSFFHWQPAAESTFLGFDNYITMFSDQIWWSSFRNLGIIFLFSVVAWVFPLLAAELLISLRSARWQFTMRTLLIVPMAFPGVVTALVWGFFYSPNDGVINQALKALGLESLAQNWTGQASTALLSLLFVGFPFIAGLPFLIFYSSLQNIPTEVLEAAQLDGVGRFARFWQIDLPLMASQVRILVFLAIVGTLQYGFVAYVLTSGGPDNATMVPILRMINVAFQGGDWGYSAALSTTLFIITIIISAVVVVARRRDSSTTDGGAM</sequence>
<dbReference type="InterPro" id="IPR000515">
    <property type="entry name" value="MetI-like"/>
</dbReference>
<feature type="transmembrane region" description="Helical" evidence="7">
    <location>
        <begin position="32"/>
        <end position="51"/>
    </location>
</feature>
<dbReference type="CDD" id="cd06261">
    <property type="entry name" value="TM_PBP2"/>
    <property type="match status" value="1"/>
</dbReference>
<evidence type="ECO:0000256" key="7">
    <source>
        <dbReference type="RuleBase" id="RU363032"/>
    </source>
</evidence>
<keyword evidence="2 7" id="KW-0813">Transport</keyword>
<feature type="transmembrane region" description="Helical" evidence="7">
    <location>
        <begin position="240"/>
        <end position="259"/>
    </location>
</feature>
<keyword evidence="10" id="KW-1185">Reference proteome</keyword>
<gene>
    <name evidence="9" type="ORF">GCM10007269_01440</name>
</gene>
<evidence type="ECO:0000256" key="1">
    <source>
        <dbReference type="ARBA" id="ARBA00004651"/>
    </source>
</evidence>
<dbReference type="Pfam" id="PF00528">
    <property type="entry name" value="BPD_transp_1"/>
    <property type="match status" value="1"/>
</dbReference>
<evidence type="ECO:0000313" key="10">
    <source>
        <dbReference type="Proteomes" id="UP000629365"/>
    </source>
</evidence>
<feature type="domain" description="ABC transmembrane type-1" evidence="8">
    <location>
        <begin position="90"/>
        <end position="306"/>
    </location>
</feature>
<comment type="similarity">
    <text evidence="7">Belongs to the binding-protein-dependent transport system permease family.</text>
</comment>
<protein>
    <submittedName>
        <fullName evidence="9">Sugar ABC transporter permease</fullName>
    </submittedName>
</protein>
<dbReference type="PROSITE" id="PS50928">
    <property type="entry name" value="ABC_TM1"/>
    <property type="match status" value="1"/>
</dbReference>
<proteinExistence type="inferred from homology"/>
<evidence type="ECO:0000256" key="2">
    <source>
        <dbReference type="ARBA" id="ARBA00022448"/>
    </source>
</evidence>
<keyword evidence="4 7" id="KW-0812">Transmembrane</keyword>
<keyword evidence="5 7" id="KW-1133">Transmembrane helix</keyword>
<accession>A0ABQ1RAB0</accession>
<reference evidence="10" key="1">
    <citation type="journal article" date="2019" name="Int. J. Syst. Evol. Microbiol.">
        <title>The Global Catalogue of Microorganisms (GCM) 10K type strain sequencing project: providing services to taxonomists for standard genome sequencing and annotation.</title>
        <authorList>
            <consortium name="The Broad Institute Genomics Platform"/>
            <consortium name="The Broad Institute Genome Sequencing Center for Infectious Disease"/>
            <person name="Wu L."/>
            <person name="Ma J."/>
        </authorList>
    </citation>
    <scope>NUCLEOTIDE SEQUENCE [LARGE SCALE GENOMIC DNA]</scope>
    <source>
        <strain evidence="10">CCM 7640</strain>
    </source>
</reference>
<feature type="transmembrane region" description="Helical" evidence="7">
    <location>
        <begin position="96"/>
        <end position="118"/>
    </location>
</feature>
<name>A0ABQ1RAB0_9MICO</name>
<evidence type="ECO:0000259" key="8">
    <source>
        <dbReference type="PROSITE" id="PS50928"/>
    </source>
</evidence>
<dbReference type="SUPFAM" id="SSF161098">
    <property type="entry name" value="MetI-like"/>
    <property type="match status" value="1"/>
</dbReference>
<dbReference type="Proteomes" id="UP000629365">
    <property type="component" value="Unassembled WGS sequence"/>
</dbReference>
<evidence type="ECO:0000256" key="4">
    <source>
        <dbReference type="ARBA" id="ARBA00022692"/>
    </source>
</evidence>
<evidence type="ECO:0000256" key="6">
    <source>
        <dbReference type="ARBA" id="ARBA00023136"/>
    </source>
</evidence>
<dbReference type="PANTHER" id="PTHR43005">
    <property type="entry name" value="BLR7065 PROTEIN"/>
    <property type="match status" value="1"/>
</dbReference>
<feature type="transmembrane region" description="Helical" evidence="7">
    <location>
        <begin position="180"/>
        <end position="201"/>
    </location>
</feature>
<dbReference type="Gene3D" id="1.10.3720.10">
    <property type="entry name" value="MetI-like"/>
    <property type="match status" value="1"/>
</dbReference>
<dbReference type="InterPro" id="IPR035906">
    <property type="entry name" value="MetI-like_sf"/>
</dbReference>
<dbReference type="EMBL" id="BMCM01000001">
    <property type="protein sequence ID" value="GGD62052.1"/>
    <property type="molecule type" value="Genomic_DNA"/>
</dbReference>
<comment type="caution">
    <text evidence="9">The sequence shown here is derived from an EMBL/GenBank/DDBJ whole genome shotgun (WGS) entry which is preliminary data.</text>
</comment>
<evidence type="ECO:0000256" key="3">
    <source>
        <dbReference type="ARBA" id="ARBA00022475"/>
    </source>
</evidence>